<dbReference type="EnsemblMetazoa" id="HelroT167436">
    <property type="protein sequence ID" value="HelroP167436"/>
    <property type="gene ID" value="HelroG167436"/>
</dbReference>
<dbReference type="Proteomes" id="UP000015101">
    <property type="component" value="Unassembled WGS sequence"/>
</dbReference>
<dbReference type="CTD" id="20201934"/>
<organism evidence="3 4">
    <name type="scientific">Helobdella robusta</name>
    <name type="common">Californian leech</name>
    <dbReference type="NCBI Taxonomy" id="6412"/>
    <lineage>
        <taxon>Eukaryota</taxon>
        <taxon>Metazoa</taxon>
        <taxon>Spiralia</taxon>
        <taxon>Lophotrochozoa</taxon>
        <taxon>Annelida</taxon>
        <taxon>Clitellata</taxon>
        <taxon>Hirudinea</taxon>
        <taxon>Rhynchobdellida</taxon>
        <taxon>Glossiphoniidae</taxon>
        <taxon>Helobdella</taxon>
    </lineage>
</organism>
<dbReference type="KEGG" id="hro:HELRODRAFT_167436"/>
<dbReference type="RefSeq" id="XP_009011189.1">
    <property type="nucleotide sequence ID" value="XM_009012941.1"/>
</dbReference>
<protein>
    <submittedName>
        <fullName evidence="2 3">Uncharacterized protein</fullName>
    </submittedName>
</protein>
<dbReference type="HOGENOM" id="CLU_2173675_0_0_1"/>
<sequence length="110" mass="11965">MVHNCLRKENEQLLNSLNGSSNSRQTGNKMMRYRSHNYHTTSESSSNGSPRFVSESDDVDVIGCGSSLTSSLCVTPVQSDEGGSEALMTSLKSIDYVGATVKMDDRGLRL</sequence>
<evidence type="ECO:0000313" key="3">
    <source>
        <dbReference type="EnsemblMetazoa" id="HelroP167436"/>
    </source>
</evidence>
<evidence type="ECO:0000256" key="1">
    <source>
        <dbReference type="SAM" id="MobiDB-lite"/>
    </source>
</evidence>
<accession>T1EZD4</accession>
<reference evidence="3" key="3">
    <citation type="submission" date="2015-06" db="UniProtKB">
        <authorList>
            <consortium name="EnsemblMetazoa"/>
        </authorList>
    </citation>
    <scope>IDENTIFICATION</scope>
</reference>
<dbReference type="GeneID" id="20201934"/>
<feature type="compositionally biased region" description="Basic and acidic residues" evidence="1">
    <location>
        <begin position="1"/>
        <end position="11"/>
    </location>
</feature>
<feature type="compositionally biased region" description="Polar residues" evidence="1">
    <location>
        <begin position="38"/>
        <end position="49"/>
    </location>
</feature>
<evidence type="ECO:0000313" key="4">
    <source>
        <dbReference type="Proteomes" id="UP000015101"/>
    </source>
</evidence>
<dbReference type="AlphaFoldDB" id="T1EZD4"/>
<name>T1EZD4_HELRO</name>
<feature type="compositionally biased region" description="Low complexity" evidence="1">
    <location>
        <begin position="13"/>
        <end position="23"/>
    </location>
</feature>
<reference evidence="4" key="1">
    <citation type="submission" date="2012-12" db="EMBL/GenBank/DDBJ databases">
        <authorList>
            <person name="Hellsten U."/>
            <person name="Grimwood J."/>
            <person name="Chapman J.A."/>
            <person name="Shapiro H."/>
            <person name="Aerts A."/>
            <person name="Otillar R.P."/>
            <person name="Terry A.Y."/>
            <person name="Boore J.L."/>
            <person name="Simakov O."/>
            <person name="Marletaz F."/>
            <person name="Cho S.-J."/>
            <person name="Edsinger-Gonzales E."/>
            <person name="Havlak P."/>
            <person name="Kuo D.-H."/>
            <person name="Larsson T."/>
            <person name="Lv J."/>
            <person name="Arendt D."/>
            <person name="Savage R."/>
            <person name="Osoegawa K."/>
            <person name="de Jong P."/>
            <person name="Lindberg D.R."/>
            <person name="Seaver E.C."/>
            <person name="Weisblat D.A."/>
            <person name="Putnam N.H."/>
            <person name="Grigoriev I.V."/>
            <person name="Rokhsar D.S."/>
        </authorList>
    </citation>
    <scope>NUCLEOTIDE SEQUENCE</scope>
</reference>
<evidence type="ECO:0000313" key="2">
    <source>
        <dbReference type="EMBL" id="ESO10920.1"/>
    </source>
</evidence>
<feature type="region of interest" description="Disordered" evidence="1">
    <location>
        <begin position="1"/>
        <end position="54"/>
    </location>
</feature>
<dbReference type="EMBL" id="KB095858">
    <property type="protein sequence ID" value="ESO10920.1"/>
    <property type="molecule type" value="Genomic_DNA"/>
</dbReference>
<proteinExistence type="predicted"/>
<dbReference type="EMBL" id="AMQM01002781">
    <property type="status" value="NOT_ANNOTATED_CDS"/>
    <property type="molecule type" value="Genomic_DNA"/>
</dbReference>
<dbReference type="InParanoid" id="T1EZD4"/>
<gene>
    <name evidence="3" type="primary">20201934</name>
    <name evidence="2" type="ORF">HELRODRAFT_167436</name>
</gene>
<reference evidence="2 4" key="2">
    <citation type="journal article" date="2013" name="Nature">
        <title>Insights into bilaterian evolution from three spiralian genomes.</title>
        <authorList>
            <person name="Simakov O."/>
            <person name="Marletaz F."/>
            <person name="Cho S.J."/>
            <person name="Edsinger-Gonzales E."/>
            <person name="Havlak P."/>
            <person name="Hellsten U."/>
            <person name="Kuo D.H."/>
            <person name="Larsson T."/>
            <person name="Lv J."/>
            <person name="Arendt D."/>
            <person name="Savage R."/>
            <person name="Osoegawa K."/>
            <person name="de Jong P."/>
            <person name="Grimwood J."/>
            <person name="Chapman J.A."/>
            <person name="Shapiro H."/>
            <person name="Aerts A."/>
            <person name="Otillar R.P."/>
            <person name="Terry A.Y."/>
            <person name="Boore J.L."/>
            <person name="Grigoriev I.V."/>
            <person name="Lindberg D.R."/>
            <person name="Seaver E.C."/>
            <person name="Weisblat D.A."/>
            <person name="Putnam N.H."/>
            <person name="Rokhsar D.S."/>
        </authorList>
    </citation>
    <scope>NUCLEOTIDE SEQUENCE</scope>
</reference>
<keyword evidence="4" id="KW-1185">Reference proteome</keyword>